<keyword evidence="1" id="KW-0472">Membrane</keyword>
<feature type="transmembrane region" description="Helical" evidence="1">
    <location>
        <begin position="18"/>
        <end position="40"/>
    </location>
</feature>
<reference evidence="2" key="1">
    <citation type="submission" date="2017-08" db="EMBL/GenBank/DDBJ databases">
        <title>Complete Genome Sequence of Francisella noatunensis subsp. orientalis strain FNO190.</title>
        <authorList>
            <person name="Pereira F.L."/>
            <person name="Goncalves L.A."/>
            <person name="Guilherme T.C."/>
            <person name="Soares S.C."/>
            <person name="Dorella F.A."/>
            <person name="Carvalho A.F."/>
            <person name="Leibowitz M.P."/>
            <person name="Leal C.A.G."/>
            <person name="Azevedo V.A.C."/>
            <person name="Figueiredo H.C.P."/>
        </authorList>
    </citation>
    <scope>NUCLEOTIDE SEQUENCE</scope>
    <source>
        <strain evidence="2">FNO190</strain>
    </source>
</reference>
<proteinExistence type="predicted"/>
<keyword evidence="1" id="KW-1133">Transmembrane helix</keyword>
<sequence length="56" mass="6570">MINFNIFNVRVAKNGYKILIFISSFLFFQIMVMFKVLCVLTPCSIGIYERQQVSFP</sequence>
<name>A0ABN4GYH0_9GAMM</name>
<dbReference type="Proteomes" id="UP000035930">
    <property type="component" value="Chromosome"/>
</dbReference>
<evidence type="ECO:0000256" key="1">
    <source>
        <dbReference type="SAM" id="Phobius"/>
    </source>
</evidence>
<evidence type="ECO:0000313" key="2">
    <source>
        <dbReference type="EMBL" id="AKN88328.1"/>
    </source>
</evidence>
<dbReference type="EMBL" id="CP011923">
    <property type="protein sequence ID" value="AKN88328.1"/>
    <property type="molecule type" value="Genomic_DNA"/>
</dbReference>
<organism evidence="2 3">
    <name type="scientific">Francisella orientalis</name>
    <dbReference type="NCBI Taxonomy" id="299583"/>
    <lineage>
        <taxon>Bacteria</taxon>
        <taxon>Pseudomonadati</taxon>
        <taxon>Pseudomonadota</taxon>
        <taxon>Gammaproteobacteria</taxon>
        <taxon>Thiotrichales</taxon>
        <taxon>Francisellaceae</taxon>
        <taxon>Francisella</taxon>
    </lineage>
</organism>
<gene>
    <name evidence="2" type="ORF">FNO190_0512</name>
</gene>
<evidence type="ECO:0000313" key="3">
    <source>
        <dbReference type="Proteomes" id="UP000035930"/>
    </source>
</evidence>
<protein>
    <submittedName>
        <fullName evidence="2">Uncharacterized protein</fullName>
    </submittedName>
</protein>
<keyword evidence="3" id="KW-1185">Reference proteome</keyword>
<accession>A0ABN4GYH0</accession>
<keyword evidence="1" id="KW-0812">Transmembrane</keyword>